<keyword evidence="3" id="KW-1185">Reference proteome</keyword>
<name>A0A9P6DBK4_PLEER</name>
<reference evidence="2" key="1">
    <citation type="submission" date="2020-11" db="EMBL/GenBank/DDBJ databases">
        <authorList>
            <consortium name="DOE Joint Genome Institute"/>
            <person name="Ahrendt S."/>
            <person name="Riley R."/>
            <person name="Andreopoulos W."/>
            <person name="Labutti K."/>
            <person name="Pangilinan J."/>
            <person name="Ruiz-Duenas F.J."/>
            <person name="Barrasa J.M."/>
            <person name="Sanchez-Garcia M."/>
            <person name="Camarero S."/>
            <person name="Miyauchi S."/>
            <person name="Serrano A."/>
            <person name="Linde D."/>
            <person name="Babiker R."/>
            <person name="Drula E."/>
            <person name="Ayuso-Fernandez I."/>
            <person name="Pacheco R."/>
            <person name="Padilla G."/>
            <person name="Ferreira P."/>
            <person name="Barriuso J."/>
            <person name="Kellner H."/>
            <person name="Castanera R."/>
            <person name="Alfaro M."/>
            <person name="Ramirez L."/>
            <person name="Pisabarro A.G."/>
            <person name="Kuo A."/>
            <person name="Tritt A."/>
            <person name="Lipzen A."/>
            <person name="He G."/>
            <person name="Yan M."/>
            <person name="Ng V."/>
            <person name="Cullen D."/>
            <person name="Martin F."/>
            <person name="Rosso M.-N."/>
            <person name="Henrissat B."/>
            <person name="Hibbett D."/>
            <person name="Martinez A.T."/>
            <person name="Grigoriev I.V."/>
        </authorList>
    </citation>
    <scope>NUCLEOTIDE SEQUENCE</scope>
    <source>
        <strain evidence="2">ATCC 90797</strain>
    </source>
</reference>
<dbReference type="EMBL" id="MU154659">
    <property type="protein sequence ID" value="KAF9489788.1"/>
    <property type="molecule type" value="Genomic_DNA"/>
</dbReference>
<gene>
    <name evidence="2" type="ORF">BDN71DRAFT_1526060</name>
</gene>
<evidence type="ECO:0000313" key="2">
    <source>
        <dbReference type="EMBL" id="KAF9489788.1"/>
    </source>
</evidence>
<feature type="region of interest" description="Disordered" evidence="1">
    <location>
        <begin position="92"/>
        <end position="113"/>
    </location>
</feature>
<dbReference type="AlphaFoldDB" id="A0A9P6DBK4"/>
<dbReference type="Proteomes" id="UP000807025">
    <property type="component" value="Unassembled WGS sequence"/>
</dbReference>
<accession>A0A9P6DBK4</accession>
<dbReference type="OrthoDB" id="3267074at2759"/>
<evidence type="ECO:0000313" key="3">
    <source>
        <dbReference type="Proteomes" id="UP000807025"/>
    </source>
</evidence>
<comment type="caution">
    <text evidence="2">The sequence shown here is derived from an EMBL/GenBank/DDBJ whole genome shotgun (WGS) entry which is preliminary data.</text>
</comment>
<organism evidence="2 3">
    <name type="scientific">Pleurotus eryngii</name>
    <name type="common">Boletus of the steppes</name>
    <dbReference type="NCBI Taxonomy" id="5323"/>
    <lineage>
        <taxon>Eukaryota</taxon>
        <taxon>Fungi</taxon>
        <taxon>Dikarya</taxon>
        <taxon>Basidiomycota</taxon>
        <taxon>Agaricomycotina</taxon>
        <taxon>Agaricomycetes</taxon>
        <taxon>Agaricomycetidae</taxon>
        <taxon>Agaricales</taxon>
        <taxon>Pleurotineae</taxon>
        <taxon>Pleurotaceae</taxon>
        <taxon>Pleurotus</taxon>
    </lineage>
</organism>
<proteinExistence type="predicted"/>
<protein>
    <submittedName>
        <fullName evidence="2">Uncharacterized protein</fullName>
    </submittedName>
</protein>
<sequence length="113" mass="12673">MARVGLVQPLKQLRYHARGICPVTSCVIMLACCFDIVPSVSFLTQCTAYHAARDRMIAEIGRAATHADQLLANPKHFETIVKYVNKTGRIQWNTREQGEREDTGEGNGRGQRE</sequence>
<dbReference type="PROSITE" id="PS51257">
    <property type="entry name" value="PROKAR_LIPOPROTEIN"/>
    <property type="match status" value="1"/>
</dbReference>
<evidence type="ECO:0000256" key="1">
    <source>
        <dbReference type="SAM" id="MobiDB-lite"/>
    </source>
</evidence>